<dbReference type="PRINTS" id="PR00111">
    <property type="entry name" value="ABHYDROLASE"/>
</dbReference>
<dbReference type="Pfam" id="PF12697">
    <property type="entry name" value="Abhydrolase_6"/>
    <property type="match status" value="1"/>
</dbReference>
<organism evidence="3 4">
    <name type="scientific">Nocardia terpenica</name>
    <dbReference type="NCBI Taxonomy" id="455432"/>
    <lineage>
        <taxon>Bacteria</taxon>
        <taxon>Bacillati</taxon>
        <taxon>Actinomycetota</taxon>
        <taxon>Actinomycetes</taxon>
        <taxon>Mycobacteriales</taxon>
        <taxon>Nocardiaceae</taxon>
        <taxon>Nocardia</taxon>
    </lineage>
</organism>
<keyword evidence="4" id="KW-1185">Reference proteome</keyword>
<accession>A0A161WR66</accession>
<evidence type="ECO:0000256" key="1">
    <source>
        <dbReference type="ARBA" id="ARBA00022801"/>
    </source>
</evidence>
<name>A0A161WR66_9NOCA</name>
<reference evidence="3 4" key="1">
    <citation type="submission" date="2016-04" db="EMBL/GenBank/DDBJ databases">
        <authorList>
            <person name="Evans L.H."/>
            <person name="Alamgir A."/>
            <person name="Owens N."/>
            <person name="Weber N.D."/>
            <person name="Virtaneva K."/>
            <person name="Barbian K."/>
            <person name="Babar A."/>
            <person name="Rosenke K."/>
        </authorList>
    </citation>
    <scope>NUCLEOTIDE SEQUENCE [LARGE SCALE GENOMIC DNA]</scope>
    <source>
        <strain evidence="3 4">IFM 0406</strain>
    </source>
</reference>
<dbReference type="RefSeq" id="WP_067585576.1">
    <property type="nucleotide sequence ID" value="NZ_JABMCZ010000001.1"/>
</dbReference>
<evidence type="ECO:0000259" key="2">
    <source>
        <dbReference type="Pfam" id="PF12697"/>
    </source>
</evidence>
<dbReference type="PANTHER" id="PTHR43798">
    <property type="entry name" value="MONOACYLGLYCEROL LIPASE"/>
    <property type="match status" value="1"/>
</dbReference>
<dbReference type="SUPFAM" id="SSF53474">
    <property type="entry name" value="alpha/beta-Hydrolases"/>
    <property type="match status" value="1"/>
</dbReference>
<gene>
    <name evidence="3" type="ORF">AWN90_18130</name>
</gene>
<dbReference type="EMBL" id="LWGR01000003">
    <property type="protein sequence ID" value="KZM75835.1"/>
    <property type="molecule type" value="Genomic_DNA"/>
</dbReference>
<dbReference type="GO" id="GO:0016020">
    <property type="term" value="C:membrane"/>
    <property type="evidence" value="ECO:0007669"/>
    <property type="project" value="TreeGrafter"/>
</dbReference>
<dbReference type="GO" id="GO:0016787">
    <property type="term" value="F:hydrolase activity"/>
    <property type="evidence" value="ECO:0007669"/>
    <property type="project" value="UniProtKB-KW"/>
</dbReference>
<comment type="caution">
    <text evidence="3">The sequence shown here is derived from an EMBL/GenBank/DDBJ whole genome shotgun (WGS) entry which is preliminary data.</text>
</comment>
<dbReference type="AlphaFoldDB" id="A0A161WR66"/>
<dbReference type="PANTHER" id="PTHR43798:SF31">
    <property type="entry name" value="AB HYDROLASE SUPERFAMILY PROTEIN YCLE"/>
    <property type="match status" value="1"/>
</dbReference>
<dbReference type="OrthoDB" id="7185741at2"/>
<dbReference type="STRING" id="455432.AWN90_18130"/>
<proteinExistence type="predicted"/>
<dbReference type="InterPro" id="IPR000073">
    <property type="entry name" value="AB_hydrolase_1"/>
</dbReference>
<sequence length="265" mass="28987">MVRGTGEPTVVFESGMGFSRSIWGLVQPAVAERVRTVVYDRAGTGRSDDDPRPRTLARLSGDLDALLRELGPGPYVLVGHSWGGPIVRVTAESDPERIRGLVLVDQSDENCALYFARAARRNRVATRVLLPVLAGSGLYRRLGGRLGAAQPADVVADHHAEDFTVRAARTLLAEQDSFASELRRLRDRRIDLGEIEMSVISGTRMPRRGGLERAALIDAHRRTATRTPNARHIEAARSGHLVMFTEPDLVISEILRLAGAATQSR</sequence>
<dbReference type="InterPro" id="IPR050266">
    <property type="entry name" value="AB_hydrolase_sf"/>
</dbReference>
<dbReference type="InterPro" id="IPR029058">
    <property type="entry name" value="AB_hydrolase_fold"/>
</dbReference>
<protein>
    <submittedName>
        <fullName evidence="3">Alpha/beta hydrolase</fullName>
    </submittedName>
</protein>
<dbReference type="Proteomes" id="UP000076512">
    <property type="component" value="Unassembled WGS sequence"/>
</dbReference>
<evidence type="ECO:0000313" key="3">
    <source>
        <dbReference type="EMBL" id="KZM75835.1"/>
    </source>
</evidence>
<keyword evidence="1 3" id="KW-0378">Hydrolase</keyword>
<dbReference type="Gene3D" id="3.40.50.1820">
    <property type="entry name" value="alpha/beta hydrolase"/>
    <property type="match status" value="1"/>
</dbReference>
<feature type="domain" description="AB hydrolase-1" evidence="2">
    <location>
        <begin position="10"/>
        <end position="251"/>
    </location>
</feature>
<evidence type="ECO:0000313" key="4">
    <source>
        <dbReference type="Proteomes" id="UP000076512"/>
    </source>
</evidence>